<gene>
    <name evidence="1" type="ORF">CCACVL1_08588</name>
</gene>
<feature type="non-terminal residue" evidence="1">
    <location>
        <position position="81"/>
    </location>
</feature>
<dbReference type="OrthoDB" id="1721763at2759"/>
<keyword evidence="2" id="KW-1185">Reference proteome</keyword>
<dbReference type="EMBL" id="AWWV01009102">
    <property type="protein sequence ID" value="OMO88020.1"/>
    <property type="molecule type" value="Genomic_DNA"/>
</dbReference>
<proteinExistence type="predicted"/>
<sequence length="81" mass="9153">DIELAATSAAQESLLGGSPLSIDMNIADMPRKRRYLMVIRISTDFSSRKKETQFMLRGCHKVRRGRNWRKKSASSASLLVI</sequence>
<comment type="caution">
    <text evidence="1">The sequence shown here is derived from an EMBL/GenBank/DDBJ whole genome shotgun (WGS) entry which is preliminary data.</text>
</comment>
<dbReference type="STRING" id="210143.A0A1R3IZP7"/>
<protein>
    <submittedName>
        <fullName evidence="1">Uncharacterized protein</fullName>
    </submittedName>
</protein>
<reference evidence="1 2" key="1">
    <citation type="submission" date="2013-09" db="EMBL/GenBank/DDBJ databases">
        <title>Corchorus capsularis genome sequencing.</title>
        <authorList>
            <person name="Alam M."/>
            <person name="Haque M.S."/>
            <person name="Islam M.S."/>
            <person name="Emdad E.M."/>
            <person name="Islam M.M."/>
            <person name="Ahmed B."/>
            <person name="Halim A."/>
            <person name="Hossen Q.M.M."/>
            <person name="Hossain M.Z."/>
            <person name="Ahmed R."/>
            <person name="Khan M.M."/>
            <person name="Islam R."/>
            <person name="Rashid M.M."/>
            <person name="Khan S.A."/>
            <person name="Rahman M.S."/>
            <person name="Alam M."/>
        </authorList>
    </citation>
    <scope>NUCLEOTIDE SEQUENCE [LARGE SCALE GENOMIC DNA]</scope>
    <source>
        <strain evidence="2">cv. CVL-1</strain>
        <tissue evidence="1">Whole seedling</tissue>
    </source>
</reference>
<accession>A0A1R3IZP7</accession>
<dbReference type="AlphaFoldDB" id="A0A1R3IZP7"/>
<evidence type="ECO:0000313" key="1">
    <source>
        <dbReference type="EMBL" id="OMO88020.1"/>
    </source>
</evidence>
<dbReference type="Proteomes" id="UP000188268">
    <property type="component" value="Unassembled WGS sequence"/>
</dbReference>
<name>A0A1R3IZP7_COCAP</name>
<organism evidence="1 2">
    <name type="scientific">Corchorus capsularis</name>
    <name type="common">Jute</name>
    <dbReference type="NCBI Taxonomy" id="210143"/>
    <lineage>
        <taxon>Eukaryota</taxon>
        <taxon>Viridiplantae</taxon>
        <taxon>Streptophyta</taxon>
        <taxon>Embryophyta</taxon>
        <taxon>Tracheophyta</taxon>
        <taxon>Spermatophyta</taxon>
        <taxon>Magnoliopsida</taxon>
        <taxon>eudicotyledons</taxon>
        <taxon>Gunneridae</taxon>
        <taxon>Pentapetalae</taxon>
        <taxon>rosids</taxon>
        <taxon>malvids</taxon>
        <taxon>Malvales</taxon>
        <taxon>Malvaceae</taxon>
        <taxon>Grewioideae</taxon>
        <taxon>Apeibeae</taxon>
        <taxon>Corchorus</taxon>
    </lineage>
</organism>
<feature type="non-terminal residue" evidence="1">
    <location>
        <position position="1"/>
    </location>
</feature>
<evidence type="ECO:0000313" key="2">
    <source>
        <dbReference type="Proteomes" id="UP000188268"/>
    </source>
</evidence>
<dbReference type="Gramene" id="OMO88020">
    <property type="protein sequence ID" value="OMO88020"/>
    <property type="gene ID" value="CCACVL1_08588"/>
</dbReference>